<evidence type="ECO:0000313" key="1">
    <source>
        <dbReference type="EMBL" id="KAJ2920806.1"/>
    </source>
</evidence>
<name>A0A9W8IPL1_9AGAR</name>
<dbReference type="EMBL" id="JANBPK010001757">
    <property type="protein sequence ID" value="KAJ2920806.1"/>
    <property type="molecule type" value="Genomic_DNA"/>
</dbReference>
<organism evidence="1 2">
    <name type="scientific">Candolleomyces eurysporus</name>
    <dbReference type="NCBI Taxonomy" id="2828524"/>
    <lineage>
        <taxon>Eukaryota</taxon>
        <taxon>Fungi</taxon>
        <taxon>Dikarya</taxon>
        <taxon>Basidiomycota</taxon>
        <taxon>Agaricomycotina</taxon>
        <taxon>Agaricomycetes</taxon>
        <taxon>Agaricomycetidae</taxon>
        <taxon>Agaricales</taxon>
        <taxon>Agaricineae</taxon>
        <taxon>Psathyrellaceae</taxon>
        <taxon>Candolleomyces</taxon>
    </lineage>
</organism>
<comment type="caution">
    <text evidence="1">The sequence shown here is derived from an EMBL/GenBank/DDBJ whole genome shotgun (WGS) entry which is preliminary data.</text>
</comment>
<proteinExistence type="predicted"/>
<protein>
    <submittedName>
        <fullName evidence="1">Uncharacterized protein</fullName>
    </submittedName>
</protein>
<keyword evidence="2" id="KW-1185">Reference proteome</keyword>
<evidence type="ECO:0000313" key="2">
    <source>
        <dbReference type="Proteomes" id="UP001140091"/>
    </source>
</evidence>
<accession>A0A9W8IPL1</accession>
<gene>
    <name evidence="1" type="ORF">H1R20_g16287</name>
</gene>
<dbReference type="Proteomes" id="UP001140091">
    <property type="component" value="Unassembled WGS sequence"/>
</dbReference>
<dbReference type="AlphaFoldDB" id="A0A9W8IPL1"/>
<reference evidence="1" key="1">
    <citation type="submission" date="2022-06" db="EMBL/GenBank/DDBJ databases">
        <title>Genome Sequence of Candolleomyces eurysporus.</title>
        <authorList>
            <person name="Buettner E."/>
        </authorList>
    </citation>
    <scope>NUCLEOTIDE SEQUENCE</scope>
    <source>
        <strain evidence="1">VTCC 930004</strain>
    </source>
</reference>
<sequence length="128" mass="14047">MSDPRVYDNLASPHVPFLLEHAEAYLAKMKAASDAIFQALEDSQQDEALITVGGSPTTAIREVQADGSDLLIGDMKIKPSDARARGFIKDYSREGEDDSPEKEVNAVEPVKDETEWNIGCEMRSFGAE</sequence>
<feature type="non-terminal residue" evidence="1">
    <location>
        <position position="128"/>
    </location>
</feature>
<dbReference type="OrthoDB" id="630895at2759"/>